<keyword evidence="3 6" id="KW-0560">Oxidoreductase</keyword>
<dbReference type="Gene3D" id="1.10.630.10">
    <property type="entry name" value="Cytochrome P450"/>
    <property type="match status" value="2"/>
</dbReference>
<dbReference type="STRING" id="1287681.M7SV80"/>
<dbReference type="Proteomes" id="UP000012174">
    <property type="component" value="Unassembled WGS sequence"/>
</dbReference>
<accession>M7SV80</accession>
<dbReference type="PRINTS" id="PR00463">
    <property type="entry name" value="EP450I"/>
</dbReference>
<keyword evidence="5 6" id="KW-0349">Heme</keyword>
<evidence type="ECO:0000313" key="8">
    <source>
        <dbReference type="Proteomes" id="UP000012174"/>
    </source>
</evidence>
<evidence type="ECO:0000256" key="5">
    <source>
        <dbReference type="PIRSR" id="PIRSR602401-1"/>
    </source>
</evidence>
<dbReference type="InterPro" id="IPR001128">
    <property type="entry name" value="Cyt_P450"/>
</dbReference>
<dbReference type="InterPro" id="IPR036396">
    <property type="entry name" value="Cyt_P450_sf"/>
</dbReference>
<reference evidence="8" key="1">
    <citation type="journal article" date="2013" name="Genome Announc.">
        <title>Draft genome sequence of the grapevine dieback fungus Eutypa lata UCR-EL1.</title>
        <authorList>
            <person name="Blanco-Ulate B."/>
            <person name="Rolshausen P.E."/>
            <person name="Cantu D."/>
        </authorList>
    </citation>
    <scope>NUCLEOTIDE SEQUENCE [LARGE SCALE GENOMIC DNA]</scope>
    <source>
        <strain evidence="8">UCR-EL1</strain>
    </source>
</reference>
<organism evidence="7 8">
    <name type="scientific">Eutypa lata (strain UCR-EL1)</name>
    <name type="common">Grapevine dieback disease fungus</name>
    <name type="synonym">Eutypa armeniacae</name>
    <dbReference type="NCBI Taxonomy" id="1287681"/>
    <lineage>
        <taxon>Eukaryota</taxon>
        <taxon>Fungi</taxon>
        <taxon>Dikarya</taxon>
        <taxon>Ascomycota</taxon>
        <taxon>Pezizomycotina</taxon>
        <taxon>Sordariomycetes</taxon>
        <taxon>Xylariomycetidae</taxon>
        <taxon>Xylariales</taxon>
        <taxon>Diatrypaceae</taxon>
        <taxon>Eutypa</taxon>
    </lineage>
</organism>
<evidence type="ECO:0000256" key="4">
    <source>
        <dbReference type="ARBA" id="ARBA00023004"/>
    </source>
</evidence>
<sequence>MRQRKDYAFLTDIAPIKGIPEAPGSVPFFGHLQVLGLDHPSKFEEWGTENNWPIVQARLGRRRVLVLNGFKEAHEWIVKNASATIDRPLFYTFHTIISKSQGGTIGTSPWDESSKRRRTAVSAYLTRPALRASASTLDVESHALVEDLLKATKEDPLGEVDPLVYCQRIAFNITLMICYGTRFSDAHDPDLLTMLNIATTVARVRTALEKGKYRPCITGMLLSDPESSKLIEADMRSINVSLVSGGFETIATTMLAGLGWLASPEGQNVQQKVYDDLLNTYSDVETAWESVLVEEKSEYTVALYKEMLRYFAAMQLPPPRQTMKEFQWNGITIPKGVSVYMNVQAINHDKSYYGEDADIFKPERWLDEKRPIGPPYHFSFGAGLRACPAIAISHRLLYVSFSRLLLHFKVLPAADGSLLDAHYIRYNADTTQQTCHPHAYKIRLEPRVPGKDAADLVEKCFAASRANGEQMVYN</sequence>
<dbReference type="eggNOG" id="KOG0156">
    <property type="taxonomic scope" value="Eukaryota"/>
</dbReference>
<feature type="binding site" description="axial binding residue" evidence="5">
    <location>
        <position position="387"/>
    </location>
    <ligand>
        <name>heme</name>
        <dbReference type="ChEBI" id="CHEBI:30413"/>
    </ligand>
    <ligandPart>
        <name>Fe</name>
        <dbReference type="ChEBI" id="CHEBI:18248"/>
    </ligandPart>
</feature>
<dbReference type="InterPro" id="IPR002401">
    <property type="entry name" value="Cyt_P450_E_grp-I"/>
</dbReference>
<dbReference type="GO" id="GO:0016705">
    <property type="term" value="F:oxidoreductase activity, acting on paired donors, with incorporation or reduction of molecular oxygen"/>
    <property type="evidence" value="ECO:0007669"/>
    <property type="project" value="InterPro"/>
</dbReference>
<dbReference type="EMBL" id="KB706302">
    <property type="protein sequence ID" value="EMR68162.1"/>
    <property type="molecule type" value="Genomic_DNA"/>
</dbReference>
<evidence type="ECO:0000256" key="1">
    <source>
        <dbReference type="ARBA" id="ARBA00010617"/>
    </source>
</evidence>
<dbReference type="PANTHER" id="PTHR46300">
    <property type="entry name" value="P450, PUTATIVE (EUROFUNG)-RELATED-RELATED"/>
    <property type="match status" value="1"/>
</dbReference>
<dbReference type="HOGENOM" id="CLU_001570_2_4_1"/>
<keyword evidence="4 5" id="KW-0408">Iron</keyword>
<dbReference type="KEGG" id="ela:UCREL1_4826"/>
<evidence type="ECO:0000256" key="2">
    <source>
        <dbReference type="ARBA" id="ARBA00022723"/>
    </source>
</evidence>
<comment type="cofactor">
    <cofactor evidence="5">
        <name>heme</name>
        <dbReference type="ChEBI" id="CHEBI:30413"/>
    </cofactor>
</comment>
<keyword evidence="2 5" id="KW-0479">Metal-binding</keyword>
<dbReference type="Pfam" id="PF00067">
    <property type="entry name" value="p450"/>
    <property type="match status" value="2"/>
</dbReference>
<dbReference type="GO" id="GO:0004497">
    <property type="term" value="F:monooxygenase activity"/>
    <property type="evidence" value="ECO:0007669"/>
    <property type="project" value="UniProtKB-KW"/>
</dbReference>
<dbReference type="PROSITE" id="PS00086">
    <property type="entry name" value="CYTOCHROME_P450"/>
    <property type="match status" value="1"/>
</dbReference>
<evidence type="ECO:0000313" key="7">
    <source>
        <dbReference type="EMBL" id="EMR68162.1"/>
    </source>
</evidence>
<name>M7SV80_EUTLA</name>
<dbReference type="GO" id="GO:0020037">
    <property type="term" value="F:heme binding"/>
    <property type="evidence" value="ECO:0007669"/>
    <property type="project" value="InterPro"/>
</dbReference>
<evidence type="ECO:0000256" key="6">
    <source>
        <dbReference type="RuleBase" id="RU000461"/>
    </source>
</evidence>
<proteinExistence type="inferred from homology"/>
<dbReference type="OrthoDB" id="1055148at2759"/>
<dbReference type="AlphaFoldDB" id="M7SV80"/>
<comment type="similarity">
    <text evidence="1 6">Belongs to the cytochrome P450 family.</text>
</comment>
<keyword evidence="8" id="KW-1185">Reference proteome</keyword>
<dbReference type="PANTHER" id="PTHR46300:SF9">
    <property type="entry name" value="P450, PUTATIVE-RELATED"/>
    <property type="match status" value="1"/>
</dbReference>
<keyword evidence="6" id="KW-0503">Monooxygenase</keyword>
<evidence type="ECO:0000256" key="3">
    <source>
        <dbReference type="ARBA" id="ARBA00023002"/>
    </source>
</evidence>
<protein>
    <submittedName>
        <fullName evidence="7">Putative cytochrome p450 protein</fullName>
    </submittedName>
</protein>
<dbReference type="InterPro" id="IPR017972">
    <property type="entry name" value="Cyt_P450_CS"/>
</dbReference>
<dbReference type="OMA" id="WPVFQIR"/>
<dbReference type="SUPFAM" id="SSF48264">
    <property type="entry name" value="Cytochrome P450"/>
    <property type="match status" value="1"/>
</dbReference>
<gene>
    <name evidence="7" type="ORF">UCREL1_4826</name>
</gene>
<dbReference type="GO" id="GO:0005506">
    <property type="term" value="F:iron ion binding"/>
    <property type="evidence" value="ECO:0007669"/>
    <property type="project" value="InterPro"/>
</dbReference>
<dbReference type="InterPro" id="IPR050364">
    <property type="entry name" value="Cytochrome_P450_fung"/>
</dbReference>